<dbReference type="OrthoDB" id="2331100at2759"/>
<dbReference type="PANTHER" id="PTHR34883">
    <property type="entry name" value="SERINE-RICH PROTEIN, PUTATIVE-RELATED-RELATED"/>
    <property type="match status" value="1"/>
</dbReference>
<dbReference type="InParanoid" id="C4JV87"/>
<evidence type="ECO:0008006" key="6">
    <source>
        <dbReference type="Google" id="ProtNLM"/>
    </source>
</evidence>
<evidence type="ECO:0000256" key="1">
    <source>
        <dbReference type="SAM" id="MobiDB-lite"/>
    </source>
</evidence>
<feature type="compositionally biased region" description="Polar residues" evidence="1">
    <location>
        <begin position="28"/>
        <end position="38"/>
    </location>
</feature>
<feature type="chain" id="PRO_5002937922" description="Phytocyanin domain-containing protein" evidence="3">
    <location>
        <begin position="25"/>
        <end position="362"/>
    </location>
</feature>
<dbReference type="STRING" id="336963.C4JV87"/>
<dbReference type="CDD" id="cd00920">
    <property type="entry name" value="Cupredoxin"/>
    <property type="match status" value="1"/>
</dbReference>
<dbReference type="GeneID" id="8442586"/>
<sequence length="362" mass="38747">MLNRLLARLALLPIALQLVVLTAAQRTGNPVPTATHSPRPTRTATGTRTNTRTRTSSRTASATHTVKVGHKVDPHQYVPRTVNAKVGDVIVFEFFPRNHSVVQADYLAPCVPASGDFFYSGIFNSFHESDGVLVGGPKFFYCTALGSCIDNGMVGVINPNRTMTWAEQYAKALKYPYMLVPGESPPAEGTPGTPSSTPSPAPSSSGLGGGAIAGIVIGSVAGIAVLGLLFFLLGRNRVYRKWLTSEEGSNDRTRRWAMSGGDWSTSGRTEKDGAAPTPQPGHASMLSPDMSRFSGPYNPTLQSRSPPPGHLSWDGLGVYQPPGMMQEERPPELSSGAGVQLVELEASPRRHQSKEYIPPADH</sequence>
<evidence type="ECO:0000313" key="5">
    <source>
        <dbReference type="Proteomes" id="UP000002058"/>
    </source>
</evidence>
<dbReference type="HOGENOM" id="CLU_043835_2_0_1"/>
<dbReference type="eggNOG" id="ENOG502S0EC">
    <property type="taxonomic scope" value="Eukaryota"/>
</dbReference>
<dbReference type="InterPro" id="IPR008972">
    <property type="entry name" value="Cupredoxin"/>
</dbReference>
<keyword evidence="2" id="KW-0472">Membrane</keyword>
<evidence type="ECO:0000256" key="2">
    <source>
        <dbReference type="SAM" id="Phobius"/>
    </source>
</evidence>
<keyword evidence="2" id="KW-1133">Transmembrane helix</keyword>
<organism evidence="4 5">
    <name type="scientific">Uncinocarpus reesii (strain UAMH 1704)</name>
    <dbReference type="NCBI Taxonomy" id="336963"/>
    <lineage>
        <taxon>Eukaryota</taxon>
        <taxon>Fungi</taxon>
        <taxon>Dikarya</taxon>
        <taxon>Ascomycota</taxon>
        <taxon>Pezizomycotina</taxon>
        <taxon>Eurotiomycetes</taxon>
        <taxon>Eurotiomycetidae</taxon>
        <taxon>Onygenales</taxon>
        <taxon>Onygenaceae</taxon>
        <taxon>Uncinocarpus</taxon>
    </lineage>
</organism>
<name>C4JV87_UNCRE</name>
<reference evidence="5" key="1">
    <citation type="journal article" date="2009" name="Genome Res.">
        <title>Comparative genomic analyses of the human fungal pathogens Coccidioides and their relatives.</title>
        <authorList>
            <person name="Sharpton T.J."/>
            <person name="Stajich J.E."/>
            <person name="Rounsley S.D."/>
            <person name="Gardner M.J."/>
            <person name="Wortman J.R."/>
            <person name="Jordar V.S."/>
            <person name="Maiti R."/>
            <person name="Kodira C.D."/>
            <person name="Neafsey D.E."/>
            <person name="Zeng Q."/>
            <person name="Hung C.-Y."/>
            <person name="McMahan C."/>
            <person name="Muszewska A."/>
            <person name="Grynberg M."/>
            <person name="Mandel M.A."/>
            <person name="Kellner E.M."/>
            <person name="Barker B.M."/>
            <person name="Galgiani J.N."/>
            <person name="Orbach M.J."/>
            <person name="Kirkland T.N."/>
            <person name="Cole G.T."/>
            <person name="Henn M.R."/>
            <person name="Birren B.W."/>
            <person name="Taylor J.W."/>
        </authorList>
    </citation>
    <scope>NUCLEOTIDE SEQUENCE [LARGE SCALE GENOMIC DNA]</scope>
    <source>
        <strain evidence="5">UAMH 1704</strain>
    </source>
</reference>
<feature type="transmembrane region" description="Helical" evidence="2">
    <location>
        <begin position="207"/>
        <end position="233"/>
    </location>
</feature>
<accession>C4JV87</accession>
<feature type="signal peptide" evidence="3">
    <location>
        <begin position="1"/>
        <end position="24"/>
    </location>
</feature>
<dbReference type="RefSeq" id="XP_002583512.1">
    <property type="nucleotide sequence ID" value="XM_002583466.1"/>
</dbReference>
<gene>
    <name evidence="4" type="ORF">UREG_06479</name>
</gene>
<evidence type="ECO:0000313" key="4">
    <source>
        <dbReference type="EMBL" id="EEP81614.1"/>
    </source>
</evidence>
<dbReference type="AlphaFoldDB" id="C4JV87"/>
<protein>
    <recommendedName>
        <fullName evidence="6">Phytocyanin domain-containing protein</fullName>
    </recommendedName>
</protein>
<dbReference type="PANTHER" id="PTHR34883:SF8">
    <property type="entry name" value="EXTRACELLULAR SERINE-RICH PROTEIN (AFU_ORTHOLOGUE AFUA_6G00670)"/>
    <property type="match status" value="1"/>
</dbReference>
<evidence type="ECO:0000256" key="3">
    <source>
        <dbReference type="SAM" id="SignalP"/>
    </source>
</evidence>
<feature type="region of interest" description="Disordered" evidence="1">
    <location>
        <begin position="249"/>
        <end position="362"/>
    </location>
</feature>
<dbReference type="Proteomes" id="UP000002058">
    <property type="component" value="Unassembled WGS sequence"/>
</dbReference>
<dbReference type="SUPFAM" id="SSF49503">
    <property type="entry name" value="Cupredoxins"/>
    <property type="match status" value="1"/>
</dbReference>
<dbReference type="VEuPathDB" id="FungiDB:UREG_06479"/>
<keyword evidence="5" id="KW-1185">Reference proteome</keyword>
<feature type="region of interest" description="Disordered" evidence="1">
    <location>
        <begin position="28"/>
        <end position="62"/>
    </location>
</feature>
<proteinExistence type="predicted"/>
<dbReference type="OMA" id="ALKYPYM"/>
<dbReference type="Gene3D" id="2.60.40.420">
    <property type="entry name" value="Cupredoxins - blue copper proteins"/>
    <property type="match status" value="1"/>
</dbReference>
<feature type="compositionally biased region" description="Low complexity" evidence="1">
    <location>
        <begin position="40"/>
        <end position="62"/>
    </location>
</feature>
<dbReference type="InterPro" id="IPR052953">
    <property type="entry name" value="Ser-rich/MCO-related"/>
</dbReference>
<feature type="region of interest" description="Disordered" evidence="1">
    <location>
        <begin position="184"/>
        <end position="205"/>
    </location>
</feature>
<keyword evidence="2" id="KW-0812">Transmembrane</keyword>
<dbReference type="KEGG" id="ure:UREG_06479"/>
<keyword evidence="3" id="KW-0732">Signal</keyword>
<dbReference type="EMBL" id="CH476618">
    <property type="protein sequence ID" value="EEP81614.1"/>
    <property type="molecule type" value="Genomic_DNA"/>
</dbReference>